<dbReference type="EMBL" id="UOFS01000022">
    <property type="protein sequence ID" value="VAW95377.1"/>
    <property type="molecule type" value="Genomic_DNA"/>
</dbReference>
<organism evidence="1">
    <name type="scientific">hydrothermal vent metagenome</name>
    <dbReference type="NCBI Taxonomy" id="652676"/>
    <lineage>
        <taxon>unclassified sequences</taxon>
        <taxon>metagenomes</taxon>
        <taxon>ecological metagenomes</taxon>
    </lineage>
</organism>
<proteinExistence type="predicted"/>
<evidence type="ECO:0008006" key="2">
    <source>
        <dbReference type="Google" id="ProtNLM"/>
    </source>
</evidence>
<accession>A0A3B1A709</accession>
<name>A0A3B1A709_9ZZZZ</name>
<sequence length="456" mass="52934">MIIKRPLTTLNYPFFFLSRVVNANSCEYIELEGYVNKAQLTEAITKALKIHPLLNCTLRRKIISYEWFEDTSRELPISIEFHDCSDFQQSKLNDQLLNNVWERAIDHFTERAVRFHVTKIVNGTIIQIVSSHLTSDAKSGFRLVFDIANCYSGINVRSSTNTDLIDVANRNSDKLFISNIPKKTRFFYAIKALSSICLDIIRPDIGLDSRKVARGKTKILKTELGKELLLDLKQYSRNRNLTLHSLFSLAMLRVREQYNHNFGVSEKIFRLLDLFSLRKFSNNNVDHLYDVMVIPFNTRLSPKWSDEKVLNYMVDHLKNLNSGAIMIELYRQKIYSIIGRLSPNYKFATNTLCKLVVKGNVILTNPGIIPYEIEYFGQHKVVDFYNYSQLFPPGRVMFIFNTFRDDLRMITLYDENALSSDEVSELLVEPILSYLKMLVKDDSFSYVKKDLKKSVA</sequence>
<dbReference type="SUPFAM" id="SSF52777">
    <property type="entry name" value="CoA-dependent acyltransferases"/>
    <property type="match status" value="1"/>
</dbReference>
<gene>
    <name evidence="1" type="ORF">MNBD_GAMMA22-52</name>
</gene>
<dbReference type="Gene3D" id="3.30.559.10">
    <property type="entry name" value="Chloramphenicol acetyltransferase-like domain"/>
    <property type="match status" value="1"/>
</dbReference>
<evidence type="ECO:0000313" key="1">
    <source>
        <dbReference type="EMBL" id="VAW95377.1"/>
    </source>
</evidence>
<protein>
    <recommendedName>
        <fullName evidence="2">Condensation domain-containing protein</fullName>
    </recommendedName>
</protein>
<dbReference type="AlphaFoldDB" id="A0A3B1A709"/>
<dbReference type="InterPro" id="IPR023213">
    <property type="entry name" value="CAT-like_dom_sf"/>
</dbReference>
<reference evidence="1" key="1">
    <citation type="submission" date="2018-06" db="EMBL/GenBank/DDBJ databases">
        <authorList>
            <person name="Zhirakovskaya E."/>
        </authorList>
    </citation>
    <scope>NUCLEOTIDE SEQUENCE</scope>
</reference>